<feature type="non-terminal residue" evidence="8">
    <location>
        <position position="81"/>
    </location>
</feature>
<keyword evidence="5" id="KW-0539">Nucleus</keyword>
<dbReference type="Gene3D" id="4.10.280.10">
    <property type="entry name" value="Helix-loop-helix DNA-binding domain"/>
    <property type="match status" value="1"/>
</dbReference>
<evidence type="ECO:0000256" key="2">
    <source>
        <dbReference type="ARBA" id="ARBA00023015"/>
    </source>
</evidence>
<accession>A0A7R9GK80</accession>
<dbReference type="Proteomes" id="UP000678499">
    <property type="component" value="Unassembled WGS sequence"/>
</dbReference>
<evidence type="ECO:0000256" key="6">
    <source>
        <dbReference type="SAM" id="Coils"/>
    </source>
</evidence>
<dbReference type="CDD" id="cd11405">
    <property type="entry name" value="bHLHzip_MLXIP_like"/>
    <property type="match status" value="1"/>
</dbReference>
<dbReference type="SMART" id="SM00353">
    <property type="entry name" value="HLH"/>
    <property type="match status" value="1"/>
</dbReference>
<dbReference type="PROSITE" id="PS50888">
    <property type="entry name" value="BHLH"/>
    <property type="match status" value="1"/>
</dbReference>
<name>A0A7R9GK80_9CRUS</name>
<keyword evidence="3" id="KW-0238">DNA-binding</keyword>
<gene>
    <name evidence="8" type="ORF">NMOB1V02_LOCUS13174</name>
</gene>
<dbReference type="EMBL" id="OA899041">
    <property type="protein sequence ID" value="CAD7285572.1"/>
    <property type="molecule type" value="Genomic_DNA"/>
</dbReference>
<dbReference type="GO" id="GO:0005634">
    <property type="term" value="C:nucleus"/>
    <property type="evidence" value="ECO:0007669"/>
    <property type="project" value="UniProtKB-SubCell"/>
</dbReference>
<dbReference type="GO" id="GO:0000981">
    <property type="term" value="F:DNA-binding transcription factor activity, RNA polymerase II-specific"/>
    <property type="evidence" value="ECO:0007669"/>
    <property type="project" value="TreeGrafter"/>
</dbReference>
<feature type="coiled-coil region" evidence="6">
    <location>
        <begin position="46"/>
        <end position="80"/>
    </location>
</feature>
<dbReference type="EMBL" id="CAJPEX010017004">
    <property type="protein sequence ID" value="CAG0925724.1"/>
    <property type="molecule type" value="Genomic_DNA"/>
</dbReference>
<evidence type="ECO:0000259" key="7">
    <source>
        <dbReference type="PROSITE" id="PS50888"/>
    </source>
</evidence>
<keyword evidence="9" id="KW-1185">Reference proteome</keyword>
<dbReference type="PANTHER" id="PTHR15741">
    <property type="entry name" value="BASIC HELIX-LOOP-HELIX ZIP TRANSCRIPTION FACTOR"/>
    <property type="match status" value="1"/>
</dbReference>
<feature type="domain" description="BHLH" evidence="7">
    <location>
        <begin position="2"/>
        <end position="56"/>
    </location>
</feature>
<evidence type="ECO:0000313" key="8">
    <source>
        <dbReference type="EMBL" id="CAD7285572.1"/>
    </source>
</evidence>
<evidence type="ECO:0000313" key="9">
    <source>
        <dbReference type="Proteomes" id="UP000678499"/>
    </source>
</evidence>
<dbReference type="PANTHER" id="PTHR15741:SF37">
    <property type="entry name" value="LD38259P"/>
    <property type="match status" value="1"/>
</dbReference>
<dbReference type="InterPro" id="IPR036638">
    <property type="entry name" value="HLH_DNA-bd_sf"/>
</dbReference>
<sequence length="81" mass="9378">EHRRVNHINAEHKRRCNIKNGFDTLQQLIPSLQQASNAKVSKAAMLHKAADLIAQLKQERHESQDEVLRLRSEIESISREI</sequence>
<dbReference type="AlphaFoldDB" id="A0A7R9GK80"/>
<dbReference type="SUPFAM" id="SSF47459">
    <property type="entry name" value="HLH, helix-loop-helix DNA-binding domain"/>
    <property type="match status" value="1"/>
</dbReference>
<comment type="subcellular location">
    <subcellularLocation>
        <location evidence="1">Nucleus</location>
    </subcellularLocation>
</comment>
<dbReference type="InterPro" id="IPR052207">
    <property type="entry name" value="Max-like/E-box_TFs"/>
</dbReference>
<evidence type="ECO:0000256" key="1">
    <source>
        <dbReference type="ARBA" id="ARBA00004123"/>
    </source>
</evidence>
<reference evidence="8" key="1">
    <citation type="submission" date="2020-11" db="EMBL/GenBank/DDBJ databases">
        <authorList>
            <person name="Tran Van P."/>
        </authorList>
    </citation>
    <scope>NUCLEOTIDE SEQUENCE</scope>
</reference>
<evidence type="ECO:0000256" key="5">
    <source>
        <dbReference type="ARBA" id="ARBA00023242"/>
    </source>
</evidence>
<proteinExistence type="predicted"/>
<dbReference type="Pfam" id="PF00010">
    <property type="entry name" value="HLH"/>
    <property type="match status" value="1"/>
</dbReference>
<dbReference type="OrthoDB" id="6022628at2759"/>
<feature type="non-terminal residue" evidence="8">
    <location>
        <position position="1"/>
    </location>
</feature>
<protein>
    <recommendedName>
        <fullName evidence="7">BHLH domain-containing protein</fullName>
    </recommendedName>
</protein>
<evidence type="ECO:0000256" key="4">
    <source>
        <dbReference type="ARBA" id="ARBA00023163"/>
    </source>
</evidence>
<evidence type="ECO:0000256" key="3">
    <source>
        <dbReference type="ARBA" id="ARBA00023125"/>
    </source>
</evidence>
<keyword evidence="4" id="KW-0804">Transcription</keyword>
<keyword evidence="2" id="KW-0805">Transcription regulation</keyword>
<dbReference type="GO" id="GO:0046983">
    <property type="term" value="F:protein dimerization activity"/>
    <property type="evidence" value="ECO:0007669"/>
    <property type="project" value="InterPro"/>
</dbReference>
<keyword evidence="6" id="KW-0175">Coiled coil</keyword>
<dbReference type="GO" id="GO:0000978">
    <property type="term" value="F:RNA polymerase II cis-regulatory region sequence-specific DNA binding"/>
    <property type="evidence" value="ECO:0007669"/>
    <property type="project" value="TreeGrafter"/>
</dbReference>
<dbReference type="InterPro" id="IPR011598">
    <property type="entry name" value="bHLH_dom"/>
</dbReference>
<organism evidence="8">
    <name type="scientific">Notodromas monacha</name>
    <dbReference type="NCBI Taxonomy" id="399045"/>
    <lineage>
        <taxon>Eukaryota</taxon>
        <taxon>Metazoa</taxon>
        <taxon>Ecdysozoa</taxon>
        <taxon>Arthropoda</taxon>
        <taxon>Crustacea</taxon>
        <taxon>Oligostraca</taxon>
        <taxon>Ostracoda</taxon>
        <taxon>Podocopa</taxon>
        <taxon>Podocopida</taxon>
        <taxon>Cypridocopina</taxon>
        <taxon>Cypridoidea</taxon>
        <taxon>Cyprididae</taxon>
        <taxon>Notodromas</taxon>
    </lineage>
</organism>